<proteinExistence type="predicted"/>
<feature type="non-terminal residue" evidence="2">
    <location>
        <position position="1"/>
    </location>
</feature>
<evidence type="ECO:0000256" key="1">
    <source>
        <dbReference type="SAM" id="MobiDB-lite"/>
    </source>
</evidence>
<protein>
    <submittedName>
        <fullName evidence="2">Uncharacterized protein</fullName>
    </submittedName>
</protein>
<comment type="caution">
    <text evidence="2">The sequence shown here is derived from an EMBL/GenBank/DDBJ whole genome shotgun (WGS) entry which is preliminary data.</text>
</comment>
<dbReference type="Proteomes" id="UP001178507">
    <property type="component" value="Unassembled WGS sequence"/>
</dbReference>
<gene>
    <name evidence="2" type="ORF">EVOR1521_LOCUS17173</name>
</gene>
<accession>A0AA36N655</accession>
<keyword evidence="3" id="KW-1185">Reference proteome</keyword>
<reference evidence="2" key="1">
    <citation type="submission" date="2023-08" db="EMBL/GenBank/DDBJ databases">
        <authorList>
            <person name="Chen Y."/>
            <person name="Shah S."/>
            <person name="Dougan E. K."/>
            <person name="Thang M."/>
            <person name="Chan C."/>
        </authorList>
    </citation>
    <scope>NUCLEOTIDE SEQUENCE</scope>
</reference>
<feature type="region of interest" description="Disordered" evidence="1">
    <location>
        <begin position="16"/>
        <end position="53"/>
    </location>
</feature>
<dbReference type="AlphaFoldDB" id="A0AA36N655"/>
<sequence length="113" mass="12506">RRSRLSVEEALAKARATDFRTVEEDEARAKERAEKRQPPAVQSPSREPPQRNGAQVLLASLLEAAREEGRVGATQQIRIQCPFCNAVNAARASERHRVICGACRSVFAVPSLR</sequence>
<feature type="compositionally biased region" description="Basic and acidic residues" evidence="1">
    <location>
        <begin position="16"/>
        <end position="37"/>
    </location>
</feature>
<organism evidence="2 3">
    <name type="scientific">Effrenium voratum</name>
    <dbReference type="NCBI Taxonomy" id="2562239"/>
    <lineage>
        <taxon>Eukaryota</taxon>
        <taxon>Sar</taxon>
        <taxon>Alveolata</taxon>
        <taxon>Dinophyceae</taxon>
        <taxon>Suessiales</taxon>
        <taxon>Symbiodiniaceae</taxon>
        <taxon>Effrenium</taxon>
    </lineage>
</organism>
<evidence type="ECO:0000313" key="2">
    <source>
        <dbReference type="EMBL" id="CAJ1391945.1"/>
    </source>
</evidence>
<dbReference type="EMBL" id="CAUJNA010002233">
    <property type="protein sequence ID" value="CAJ1391945.1"/>
    <property type="molecule type" value="Genomic_DNA"/>
</dbReference>
<evidence type="ECO:0000313" key="3">
    <source>
        <dbReference type="Proteomes" id="UP001178507"/>
    </source>
</evidence>
<name>A0AA36N655_9DINO</name>